<sequence>MKNWVLPVLLSSLLLNACGADAPVATTTAPLAAATAPSDAFSEPAKNPRRFVPGQAIVKFKGSGKALTDAALPPVQGFRAQLVQPLSSGAVLVSLEAEPRSVAASIAEEEARTLDAIAELRRNPDVEYAHENLYMEFFATPTDPLYSLQWNYPAINLPTAWNSVTGSGVKIAVLDTGRLDHPDLSGAWTAGYDFGQGDADPYDTNTYHHGLHVAGILAARTNNGIGGAGVCWGCQLMPVKVSSASNGVTLATVDEAIRYSADNGARVINMSFGTAYNPNAPTAVFPCSNYPDIQSAVTYAIGKGVVVVAAGGNDGVAGLQTANITPASCTGVIAVGASTQTGARAAWSSGGARVDVIAPGGTASSGFYGQGIGCPPDPNPGDPYSGTDQVVSAWAIRKPGATLLPGDYCHRYLGGTSMSSPHVAGLAALILSQKPSMTPAQVTARIKSTATGVSGCGGSCGAGRINAAAAVYTNLPPRPAKGPWYNPARSGNGLDIQHLASDQIHVTWYTYTSAGVPIWYQAYLFAEPGEWRGDLLKTSWTGSSATNTVVGTMRITYSGGLWRLYWTLGSLSGNEPIQFLSFGSGGSVMNLNGLWFNAAESGWGTSFNTQGNTHVINMTVYQGSNPVWLQGVVSSTSTSLSFPMSYITGTNLCPGCTGTTSTSSTAAGTFAVNGSAGIPNSMAASSAVSFPGGSWNRPSFTLSRLTGP</sequence>
<feature type="active site" description="Charge relay system" evidence="5 6">
    <location>
        <position position="175"/>
    </location>
</feature>
<evidence type="ECO:0000256" key="5">
    <source>
        <dbReference type="PIRSR" id="PIRSR615500-1"/>
    </source>
</evidence>
<evidence type="ECO:0000313" key="10">
    <source>
        <dbReference type="Proteomes" id="UP000267003"/>
    </source>
</evidence>
<dbReference type="InterPro" id="IPR050131">
    <property type="entry name" value="Peptidase_S8_subtilisin-like"/>
</dbReference>
<dbReference type="PANTHER" id="PTHR43806">
    <property type="entry name" value="PEPTIDASE S8"/>
    <property type="match status" value="1"/>
</dbReference>
<keyword evidence="10" id="KW-1185">Reference proteome</keyword>
<feature type="chain" id="PRO_5017405750" description="Peptidase S8/S53 domain-containing protein" evidence="7">
    <location>
        <begin position="23"/>
        <end position="708"/>
    </location>
</feature>
<dbReference type="Pfam" id="PF00082">
    <property type="entry name" value="Peptidase_S8"/>
    <property type="match status" value="1"/>
</dbReference>
<feature type="active site" description="Charge relay system" evidence="5 6">
    <location>
        <position position="209"/>
    </location>
</feature>
<comment type="similarity">
    <text evidence="1 6">Belongs to the peptidase S8 family.</text>
</comment>
<gene>
    <name evidence="9" type="ORF">D7W81_06920</name>
</gene>
<dbReference type="InterPro" id="IPR023828">
    <property type="entry name" value="Peptidase_S8_Ser-AS"/>
</dbReference>
<feature type="active site" description="Charge relay system" evidence="5 6">
    <location>
        <position position="417"/>
    </location>
</feature>
<evidence type="ECO:0000259" key="8">
    <source>
        <dbReference type="Pfam" id="PF00082"/>
    </source>
</evidence>
<dbReference type="GO" id="GO:0004252">
    <property type="term" value="F:serine-type endopeptidase activity"/>
    <property type="evidence" value="ECO:0007669"/>
    <property type="project" value="UniProtKB-UniRule"/>
</dbReference>
<evidence type="ECO:0000256" key="7">
    <source>
        <dbReference type="SAM" id="SignalP"/>
    </source>
</evidence>
<evidence type="ECO:0000256" key="3">
    <source>
        <dbReference type="ARBA" id="ARBA00022801"/>
    </source>
</evidence>
<feature type="domain" description="Peptidase S8/S53" evidence="8">
    <location>
        <begin position="166"/>
        <end position="463"/>
    </location>
</feature>
<dbReference type="InterPro" id="IPR000209">
    <property type="entry name" value="Peptidase_S8/S53_dom"/>
</dbReference>
<dbReference type="OrthoDB" id="9765693at2"/>
<comment type="caution">
    <text evidence="9">The sequence shown here is derived from an EMBL/GenBank/DDBJ whole genome shotgun (WGS) entry which is preliminary data.</text>
</comment>
<dbReference type="PANTHER" id="PTHR43806:SF11">
    <property type="entry name" value="CEREVISIN-RELATED"/>
    <property type="match status" value="1"/>
</dbReference>
<dbReference type="SUPFAM" id="SSF52743">
    <property type="entry name" value="Subtilisin-like"/>
    <property type="match status" value="1"/>
</dbReference>
<keyword evidence="7" id="KW-0732">Signal</keyword>
<proteinExistence type="inferred from homology"/>
<dbReference type="GO" id="GO:0006508">
    <property type="term" value="P:proteolysis"/>
    <property type="evidence" value="ECO:0007669"/>
    <property type="project" value="UniProtKB-KW"/>
</dbReference>
<evidence type="ECO:0000256" key="2">
    <source>
        <dbReference type="ARBA" id="ARBA00022670"/>
    </source>
</evidence>
<dbReference type="RefSeq" id="WP_120554533.1">
    <property type="nucleotide sequence ID" value="NZ_RAWK01000030.1"/>
</dbReference>
<keyword evidence="2 6" id="KW-0645">Protease</keyword>
<protein>
    <recommendedName>
        <fullName evidence="8">Peptidase S8/S53 domain-containing protein</fullName>
    </recommendedName>
</protein>
<accession>A0A3A8QSV7</accession>
<name>A0A3A8QSV7_9BACT</name>
<evidence type="ECO:0000313" key="9">
    <source>
        <dbReference type="EMBL" id="RKH71803.1"/>
    </source>
</evidence>
<keyword evidence="3 6" id="KW-0378">Hydrolase</keyword>
<evidence type="ECO:0000256" key="4">
    <source>
        <dbReference type="ARBA" id="ARBA00022825"/>
    </source>
</evidence>
<feature type="signal peptide" evidence="7">
    <location>
        <begin position="1"/>
        <end position="22"/>
    </location>
</feature>
<dbReference type="PROSITE" id="PS00138">
    <property type="entry name" value="SUBTILASE_SER"/>
    <property type="match status" value="1"/>
</dbReference>
<dbReference type="InterPro" id="IPR015500">
    <property type="entry name" value="Peptidase_S8_subtilisin-rel"/>
</dbReference>
<keyword evidence="4 6" id="KW-0720">Serine protease</keyword>
<dbReference type="Gene3D" id="3.40.50.200">
    <property type="entry name" value="Peptidase S8/S53 domain"/>
    <property type="match status" value="1"/>
</dbReference>
<dbReference type="PRINTS" id="PR00723">
    <property type="entry name" value="SUBTILISIN"/>
</dbReference>
<dbReference type="Proteomes" id="UP000267003">
    <property type="component" value="Unassembled WGS sequence"/>
</dbReference>
<evidence type="ECO:0000256" key="1">
    <source>
        <dbReference type="ARBA" id="ARBA00011073"/>
    </source>
</evidence>
<organism evidence="9 10">
    <name type="scientific">Corallococcus aberystwythensis</name>
    <dbReference type="NCBI Taxonomy" id="2316722"/>
    <lineage>
        <taxon>Bacteria</taxon>
        <taxon>Pseudomonadati</taxon>
        <taxon>Myxococcota</taxon>
        <taxon>Myxococcia</taxon>
        <taxon>Myxococcales</taxon>
        <taxon>Cystobacterineae</taxon>
        <taxon>Myxococcaceae</taxon>
        <taxon>Corallococcus</taxon>
    </lineage>
</organism>
<dbReference type="EMBL" id="RAWK01000030">
    <property type="protein sequence ID" value="RKH71803.1"/>
    <property type="molecule type" value="Genomic_DNA"/>
</dbReference>
<dbReference type="AlphaFoldDB" id="A0A3A8QSV7"/>
<dbReference type="InterPro" id="IPR036852">
    <property type="entry name" value="Peptidase_S8/S53_dom_sf"/>
</dbReference>
<dbReference type="PROSITE" id="PS51892">
    <property type="entry name" value="SUBTILASE"/>
    <property type="match status" value="1"/>
</dbReference>
<reference evidence="10" key="1">
    <citation type="submission" date="2018-09" db="EMBL/GenBank/DDBJ databases">
        <authorList>
            <person name="Livingstone P.G."/>
            <person name="Whitworth D.E."/>
        </authorList>
    </citation>
    <scope>NUCLEOTIDE SEQUENCE [LARGE SCALE GENOMIC DNA]</scope>
    <source>
        <strain evidence="10">AB050A</strain>
    </source>
</reference>
<evidence type="ECO:0000256" key="6">
    <source>
        <dbReference type="PROSITE-ProRule" id="PRU01240"/>
    </source>
</evidence>